<organism evidence="2 3">
    <name type="scientific">Cryobacterium tagatosivorans</name>
    <dbReference type="NCBI Taxonomy" id="1259199"/>
    <lineage>
        <taxon>Bacteria</taxon>
        <taxon>Bacillati</taxon>
        <taxon>Actinomycetota</taxon>
        <taxon>Actinomycetes</taxon>
        <taxon>Micrococcales</taxon>
        <taxon>Microbacteriaceae</taxon>
        <taxon>Cryobacterium</taxon>
    </lineage>
</organism>
<evidence type="ECO:0000313" key="2">
    <source>
        <dbReference type="EMBL" id="TFB47394.1"/>
    </source>
</evidence>
<gene>
    <name evidence="2" type="ORF">E3O23_15040</name>
</gene>
<dbReference type="InterPro" id="IPR014710">
    <property type="entry name" value="RmlC-like_jellyroll"/>
</dbReference>
<accession>A0A4R8UBW9</accession>
<dbReference type="Gene3D" id="2.60.120.10">
    <property type="entry name" value="Jelly Rolls"/>
    <property type="match status" value="1"/>
</dbReference>
<dbReference type="EMBL" id="SOEZ01000073">
    <property type="protein sequence ID" value="TFB47394.1"/>
    <property type="molecule type" value="Genomic_DNA"/>
</dbReference>
<dbReference type="AlphaFoldDB" id="A0A4R8UBW9"/>
<reference evidence="2 3" key="1">
    <citation type="submission" date="2019-03" db="EMBL/GenBank/DDBJ databases">
        <title>Genomics of glacier-inhabiting Cryobacterium strains.</title>
        <authorList>
            <person name="Liu Q."/>
            <person name="Xin Y.-H."/>
        </authorList>
    </citation>
    <scope>NUCLEOTIDE SEQUENCE [LARGE SCALE GENOMIC DNA]</scope>
    <source>
        <strain evidence="2 3">Sr47</strain>
    </source>
</reference>
<dbReference type="OrthoDB" id="7060081at2"/>
<dbReference type="Proteomes" id="UP000297866">
    <property type="component" value="Unassembled WGS sequence"/>
</dbReference>
<protein>
    <submittedName>
        <fullName evidence="2">Cytoplasmic protein</fullName>
    </submittedName>
</protein>
<name>A0A4R8UBW9_9MICO</name>
<dbReference type="RefSeq" id="WP_134492394.1">
    <property type="nucleotide sequence ID" value="NZ_SOEZ01000073.1"/>
</dbReference>
<keyword evidence="3" id="KW-1185">Reference proteome</keyword>
<dbReference type="SUPFAM" id="SSF51182">
    <property type="entry name" value="RmlC-like cupins"/>
    <property type="match status" value="1"/>
</dbReference>
<dbReference type="InterPro" id="IPR011051">
    <property type="entry name" value="RmlC_Cupin_sf"/>
</dbReference>
<comment type="caution">
    <text evidence="2">The sequence shown here is derived from an EMBL/GenBank/DDBJ whole genome shotgun (WGS) entry which is preliminary data.</text>
</comment>
<feature type="region of interest" description="Disordered" evidence="1">
    <location>
        <begin position="97"/>
        <end position="117"/>
    </location>
</feature>
<evidence type="ECO:0000313" key="3">
    <source>
        <dbReference type="Proteomes" id="UP000297866"/>
    </source>
</evidence>
<proteinExistence type="predicted"/>
<evidence type="ECO:0000256" key="1">
    <source>
        <dbReference type="SAM" id="MobiDB-lite"/>
    </source>
</evidence>
<sequence length="117" mass="12603">MSSDPVVSNPGLYRVIMENERVRVLEYRDGPGDKTTPHHHPDSVMFTLSSFRRRLSSDGAEVDVELPAGVPRWLPAQVHAGENIGDSETHTIFVELKDAPAGGGAPSGEARLGPSTD</sequence>